<dbReference type="CDD" id="cd08432">
    <property type="entry name" value="PBP2_GcdR_TrpI_HvrB_AmpR_like"/>
    <property type="match status" value="1"/>
</dbReference>
<dbReference type="SUPFAM" id="SSF53850">
    <property type="entry name" value="Periplasmic binding protein-like II"/>
    <property type="match status" value="1"/>
</dbReference>
<dbReference type="InterPro" id="IPR036388">
    <property type="entry name" value="WH-like_DNA-bd_sf"/>
</dbReference>
<dbReference type="AlphaFoldDB" id="A0A6S7ABZ3"/>
<evidence type="ECO:0000256" key="3">
    <source>
        <dbReference type="ARBA" id="ARBA00023125"/>
    </source>
</evidence>
<name>A0A6S7ABZ3_9BURK</name>
<dbReference type="Pfam" id="PF03466">
    <property type="entry name" value="LysR_substrate"/>
    <property type="match status" value="1"/>
</dbReference>
<evidence type="ECO:0000259" key="5">
    <source>
        <dbReference type="PROSITE" id="PS50931"/>
    </source>
</evidence>
<dbReference type="PRINTS" id="PR00039">
    <property type="entry name" value="HTHLYSR"/>
</dbReference>
<dbReference type="PANTHER" id="PTHR30537:SF74">
    <property type="entry name" value="HTH-TYPE TRANSCRIPTIONAL REGULATOR TRPI"/>
    <property type="match status" value="1"/>
</dbReference>
<dbReference type="FunFam" id="1.10.10.10:FF:000038">
    <property type="entry name" value="Glycine cleavage system transcriptional activator"/>
    <property type="match status" value="1"/>
</dbReference>
<organism evidence="6 7">
    <name type="scientific">Achromobacter kerstersii</name>
    <dbReference type="NCBI Taxonomy" id="1353890"/>
    <lineage>
        <taxon>Bacteria</taxon>
        <taxon>Pseudomonadati</taxon>
        <taxon>Pseudomonadota</taxon>
        <taxon>Betaproteobacteria</taxon>
        <taxon>Burkholderiales</taxon>
        <taxon>Alcaligenaceae</taxon>
        <taxon>Achromobacter</taxon>
    </lineage>
</organism>
<evidence type="ECO:0000256" key="1">
    <source>
        <dbReference type="ARBA" id="ARBA00009437"/>
    </source>
</evidence>
<evidence type="ECO:0000313" key="7">
    <source>
        <dbReference type="Proteomes" id="UP000494269"/>
    </source>
</evidence>
<dbReference type="InterPro" id="IPR005119">
    <property type="entry name" value="LysR_subst-bd"/>
</dbReference>
<feature type="domain" description="HTH lysR-type" evidence="5">
    <location>
        <begin position="13"/>
        <end position="65"/>
    </location>
</feature>
<dbReference type="InterPro" id="IPR000847">
    <property type="entry name" value="LysR_HTH_N"/>
</dbReference>
<reference evidence="6 7" key="1">
    <citation type="submission" date="2020-04" db="EMBL/GenBank/DDBJ databases">
        <authorList>
            <person name="De Canck E."/>
        </authorList>
    </citation>
    <scope>NUCLEOTIDE SEQUENCE [LARGE SCALE GENOMIC DNA]</scope>
    <source>
        <strain evidence="6 7">LMG 3441</strain>
    </source>
</reference>
<keyword evidence="2" id="KW-0805">Transcription regulation</keyword>
<evidence type="ECO:0000256" key="4">
    <source>
        <dbReference type="ARBA" id="ARBA00023163"/>
    </source>
</evidence>
<keyword evidence="7" id="KW-1185">Reference proteome</keyword>
<dbReference type="RefSeq" id="WP_175170686.1">
    <property type="nucleotide sequence ID" value="NZ_CADIJQ010000006.1"/>
</dbReference>
<dbReference type="Proteomes" id="UP000494269">
    <property type="component" value="Unassembled WGS sequence"/>
</dbReference>
<evidence type="ECO:0000313" key="6">
    <source>
        <dbReference type="EMBL" id="CAB3722249.1"/>
    </source>
</evidence>
<dbReference type="PROSITE" id="PS50931">
    <property type="entry name" value="HTH_LYSR"/>
    <property type="match status" value="1"/>
</dbReference>
<sequence length="310" mass="33719">MRSTRSLPALVSLRAFEAAARRLSFSLAAQELFVTQSAISHHIQRLERELGLALFERRTRAVALTPAGQAYYDHVHAAFELLRQGTDAIRAPAVARTTLTVGLLASFATRWLAPRLPAFAAAHPDIDLQLQPDISLADVAGGDVDVAIRYGRGVWPGVKSRLLMTERLSVVCAPSLVAGRKRPRTPDDLLRHPLLTSHAKQPFEWDAWARRYGMDLGRAQTVRLHDYNIVVEAALAGQGLAMGRHRLIAPHLASGALVQALPDAVLEDARIGWWFVAPRGALTPAAQMLHDWLKQAAAESTGSGTGTGTH</sequence>
<accession>A0A6S7ABZ3</accession>
<dbReference type="PANTHER" id="PTHR30537">
    <property type="entry name" value="HTH-TYPE TRANSCRIPTIONAL REGULATOR"/>
    <property type="match status" value="1"/>
</dbReference>
<gene>
    <name evidence="6" type="primary">gcvA_11</name>
    <name evidence="6" type="ORF">LMG3441_03934</name>
</gene>
<dbReference type="GO" id="GO:0043565">
    <property type="term" value="F:sequence-specific DNA binding"/>
    <property type="evidence" value="ECO:0007669"/>
    <property type="project" value="TreeGrafter"/>
</dbReference>
<dbReference type="Gene3D" id="1.10.10.10">
    <property type="entry name" value="Winged helix-like DNA-binding domain superfamily/Winged helix DNA-binding domain"/>
    <property type="match status" value="1"/>
</dbReference>
<keyword evidence="3" id="KW-0238">DNA-binding</keyword>
<dbReference type="Pfam" id="PF00126">
    <property type="entry name" value="HTH_1"/>
    <property type="match status" value="1"/>
</dbReference>
<dbReference type="InterPro" id="IPR036390">
    <property type="entry name" value="WH_DNA-bd_sf"/>
</dbReference>
<keyword evidence="4" id="KW-0804">Transcription</keyword>
<dbReference type="SUPFAM" id="SSF46785">
    <property type="entry name" value="Winged helix' DNA-binding domain"/>
    <property type="match status" value="1"/>
</dbReference>
<dbReference type="InterPro" id="IPR058163">
    <property type="entry name" value="LysR-type_TF_proteobact-type"/>
</dbReference>
<dbReference type="GO" id="GO:0006351">
    <property type="term" value="P:DNA-templated transcription"/>
    <property type="evidence" value="ECO:0007669"/>
    <property type="project" value="TreeGrafter"/>
</dbReference>
<comment type="similarity">
    <text evidence="1">Belongs to the LysR transcriptional regulatory family.</text>
</comment>
<dbReference type="Gene3D" id="3.40.190.10">
    <property type="entry name" value="Periplasmic binding protein-like II"/>
    <property type="match status" value="2"/>
</dbReference>
<dbReference type="GO" id="GO:0003700">
    <property type="term" value="F:DNA-binding transcription factor activity"/>
    <property type="evidence" value="ECO:0007669"/>
    <property type="project" value="InterPro"/>
</dbReference>
<protein>
    <submittedName>
        <fullName evidence="6">Glycine cleavage system transcriptional activator</fullName>
    </submittedName>
</protein>
<proteinExistence type="inferred from homology"/>
<evidence type="ECO:0000256" key="2">
    <source>
        <dbReference type="ARBA" id="ARBA00023015"/>
    </source>
</evidence>
<dbReference type="EMBL" id="CADIJQ010000006">
    <property type="protein sequence ID" value="CAB3722249.1"/>
    <property type="molecule type" value="Genomic_DNA"/>
</dbReference>
<dbReference type="NCBIfam" id="NF008352">
    <property type="entry name" value="PRK11139.1"/>
    <property type="match status" value="1"/>
</dbReference>